<reference evidence="2 3" key="1">
    <citation type="journal article" date="2015" name="Genome Biol.">
        <title>Comparative genomics of Steinernema reveals deeply conserved gene regulatory networks.</title>
        <authorList>
            <person name="Dillman A.R."/>
            <person name="Macchietto M."/>
            <person name="Porter C.F."/>
            <person name="Rogers A."/>
            <person name="Williams B."/>
            <person name="Antoshechkin I."/>
            <person name="Lee M.M."/>
            <person name="Goodwin Z."/>
            <person name="Lu X."/>
            <person name="Lewis E.E."/>
            <person name="Goodrich-Blair H."/>
            <person name="Stock S.P."/>
            <person name="Adams B.J."/>
            <person name="Sternberg P.W."/>
            <person name="Mortazavi A."/>
        </authorList>
    </citation>
    <scope>NUCLEOTIDE SEQUENCE [LARGE SCALE GENOMIC DNA]</scope>
    <source>
        <strain evidence="2 3">ALL</strain>
    </source>
</reference>
<evidence type="ECO:0000313" key="2">
    <source>
        <dbReference type="EMBL" id="TKR66986.1"/>
    </source>
</evidence>
<evidence type="ECO:0000313" key="3">
    <source>
        <dbReference type="Proteomes" id="UP000298663"/>
    </source>
</evidence>
<reference evidence="2 3" key="2">
    <citation type="journal article" date="2019" name="G3 (Bethesda)">
        <title>Hybrid Assembly of the Genome of the Entomopathogenic Nematode Steinernema carpocapsae Identifies the X-Chromosome.</title>
        <authorList>
            <person name="Serra L."/>
            <person name="Macchietto M."/>
            <person name="Macias-Munoz A."/>
            <person name="McGill C.J."/>
            <person name="Rodriguez I.M."/>
            <person name="Rodriguez B."/>
            <person name="Murad R."/>
            <person name="Mortazavi A."/>
        </authorList>
    </citation>
    <scope>NUCLEOTIDE SEQUENCE [LARGE SCALE GENOMIC DNA]</scope>
    <source>
        <strain evidence="2 3">ALL</strain>
    </source>
</reference>
<name>A0A4U5MCY3_STECR</name>
<dbReference type="AlphaFoldDB" id="A0A4U5MCY3"/>
<keyword evidence="3" id="KW-1185">Reference proteome</keyword>
<gene>
    <name evidence="2" type="ORF">L596_023204</name>
</gene>
<sequence length="175" mass="19272">MSLTVSVTMKLTLVFLAALAVVAISRPQSEIPENMSMIDGLTKYSPPIISNAINSFSQKGKDALTKIDEASEEFRKAGKTFCADKFAAMLKELSPEDYQKLVDAGKELESEVRKLSQPIQDLFKKGKAMWTTGNAATAEELKEITEAVKNLTPDDQEAYFKLMPVAKKFLETVSA</sequence>
<protein>
    <recommendedName>
        <fullName evidence="4">Fatty-acid and retinol-binding protein 1</fullName>
    </recommendedName>
</protein>
<feature type="chain" id="PRO_5020891953" description="Fatty-acid and retinol-binding protein 1" evidence="1">
    <location>
        <begin position="26"/>
        <end position="175"/>
    </location>
</feature>
<dbReference type="OrthoDB" id="10578051at2759"/>
<feature type="signal peptide" evidence="1">
    <location>
        <begin position="1"/>
        <end position="25"/>
    </location>
</feature>
<keyword evidence="1" id="KW-0732">Signal</keyword>
<dbReference type="Gene3D" id="1.20.120.1100">
    <property type="match status" value="1"/>
</dbReference>
<comment type="caution">
    <text evidence="2">The sequence shown here is derived from an EMBL/GenBank/DDBJ whole genome shotgun (WGS) entry which is preliminary data.</text>
</comment>
<organism evidence="2 3">
    <name type="scientific">Steinernema carpocapsae</name>
    <name type="common">Entomopathogenic nematode</name>
    <dbReference type="NCBI Taxonomy" id="34508"/>
    <lineage>
        <taxon>Eukaryota</taxon>
        <taxon>Metazoa</taxon>
        <taxon>Ecdysozoa</taxon>
        <taxon>Nematoda</taxon>
        <taxon>Chromadorea</taxon>
        <taxon>Rhabditida</taxon>
        <taxon>Tylenchina</taxon>
        <taxon>Panagrolaimomorpha</taxon>
        <taxon>Strongyloidoidea</taxon>
        <taxon>Steinernematidae</taxon>
        <taxon>Steinernema</taxon>
    </lineage>
</organism>
<dbReference type="Proteomes" id="UP000298663">
    <property type="component" value="Unassembled WGS sequence"/>
</dbReference>
<evidence type="ECO:0008006" key="4">
    <source>
        <dbReference type="Google" id="ProtNLM"/>
    </source>
</evidence>
<proteinExistence type="predicted"/>
<accession>A0A4U5MCY3</accession>
<dbReference type="EMBL" id="AZBU02000008">
    <property type="protein sequence ID" value="TKR66986.1"/>
    <property type="molecule type" value="Genomic_DNA"/>
</dbReference>
<evidence type="ECO:0000256" key="1">
    <source>
        <dbReference type="SAM" id="SignalP"/>
    </source>
</evidence>